<evidence type="ECO:0000313" key="2">
    <source>
        <dbReference type="Proteomes" id="UP001281147"/>
    </source>
</evidence>
<dbReference type="Proteomes" id="UP001281147">
    <property type="component" value="Unassembled WGS sequence"/>
</dbReference>
<comment type="caution">
    <text evidence="1">The sequence shown here is derived from an EMBL/GenBank/DDBJ whole genome shotgun (WGS) entry which is preliminary data.</text>
</comment>
<accession>A0ACC3NKB7</accession>
<sequence>MGDEEAATLGVGVTTCGQALYQSLGLPLPGSCERHGEPLLVYGGSTGTGILAIQYAKLSGYIVIATASKHNEPLLKSLGADEVFDYKEPDCARRIRDYTNDQCALAFDCISEGNSPIICEEAISSKGGTITYLLKSAMESNTRVDVKKKHTSGYTAFGEAFDKLGAHVPAKPEDFEHVKGFWRLTERLLAEGRLRPAPVRVGREGLVGVFGGLQEMREGMVSGAKIVYKVGDTPS</sequence>
<gene>
    <name evidence="1" type="ORF">LTR37_005186</name>
</gene>
<evidence type="ECO:0000313" key="1">
    <source>
        <dbReference type="EMBL" id="KAK3718373.1"/>
    </source>
</evidence>
<dbReference type="EMBL" id="JAUTXU010000032">
    <property type="protein sequence ID" value="KAK3718373.1"/>
    <property type="molecule type" value="Genomic_DNA"/>
</dbReference>
<proteinExistence type="predicted"/>
<organism evidence="1 2">
    <name type="scientific">Vermiconidia calcicola</name>
    <dbReference type="NCBI Taxonomy" id="1690605"/>
    <lineage>
        <taxon>Eukaryota</taxon>
        <taxon>Fungi</taxon>
        <taxon>Dikarya</taxon>
        <taxon>Ascomycota</taxon>
        <taxon>Pezizomycotina</taxon>
        <taxon>Dothideomycetes</taxon>
        <taxon>Dothideomycetidae</taxon>
        <taxon>Mycosphaerellales</taxon>
        <taxon>Extremaceae</taxon>
        <taxon>Vermiconidia</taxon>
    </lineage>
</organism>
<reference evidence="1" key="1">
    <citation type="submission" date="2023-07" db="EMBL/GenBank/DDBJ databases">
        <title>Black Yeasts Isolated from many extreme environments.</title>
        <authorList>
            <person name="Coleine C."/>
            <person name="Stajich J.E."/>
            <person name="Selbmann L."/>
        </authorList>
    </citation>
    <scope>NUCLEOTIDE SEQUENCE</scope>
    <source>
        <strain evidence="1">CCFEE 5714</strain>
    </source>
</reference>
<name>A0ACC3NKB7_9PEZI</name>
<protein>
    <submittedName>
        <fullName evidence="1">Uncharacterized protein</fullName>
    </submittedName>
</protein>
<keyword evidence="2" id="KW-1185">Reference proteome</keyword>